<keyword evidence="2" id="KW-1185">Reference proteome</keyword>
<sequence length="154" mass="17062">MALEEYPHEVLAAQPIGAWSGEVYRRVVGALREQLAVEGLTQPHWWTLNHAAGAPGVWNRATLAERLARYEDLGLDFGEVFDDLAARGWLLEDRATGAMSLTEEGEAARLRARERNLRVHRRAHEGVDEAEFVTAVNVLRRITANLGGEGNLPA</sequence>
<dbReference type="AlphaFoldDB" id="A0A1E7MVF7"/>
<evidence type="ECO:0000313" key="1">
    <source>
        <dbReference type="EMBL" id="OEV32419.1"/>
    </source>
</evidence>
<name>A0A1E7MVF7_KITAU</name>
<dbReference type="Proteomes" id="UP000037395">
    <property type="component" value="Unassembled WGS sequence"/>
</dbReference>
<organism evidence="1 2">
    <name type="scientific">Kitasatospora aureofaciens</name>
    <name type="common">Streptomyces aureofaciens</name>
    <dbReference type="NCBI Taxonomy" id="1894"/>
    <lineage>
        <taxon>Bacteria</taxon>
        <taxon>Bacillati</taxon>
        <taxon>Actinomycetota</taxon>
        <taxon>Actinomycetes</taxon>
        <taxon>Kitasatosporales</taxon>
        <taxon>Streptomycetaceae</taxon>
        <taxon>Kitasatospora</taxon>
    </lineage>
</organism>
<proteinExistence type="predicted"/>
<gene>
    <name evidence="1" type="ORF">HS99_0017160</name>
</gene>
<dbReference type="OrthoDB" id="4550567at2"/>
<protein>
    <recommendedName>
        <fullName evidence="3">MarR family transcriptional regulator</fullName>
    </recommendedName>
</protein>
<comment type="caution">
    <text evidence="1">The sequence shown here is derived from an EMBL/GenBank/DDBJ whole genome shotgun (WGS) entry which is preliminary data.</text>
</comment>
<dbReference type="InterPro" id="IPR036388">
    <property type="entry name" value="WH-like_DNA-bd_sf"/>
</dbReference>
<evidence type="ECO:0000313" key="2">
    <source>
        <dbReference type="Proteomes" id="UP000037395"/>
    </source>
</evidence>
<dbReference type="SUPFAM" id="SSF46785">
    <property type="entry name" value="Winged helix' DNA-binding domain"/>
    <property type="match status" value="1"/>
</dbReference>
<reference evidence="1" key="1">
    <citation type="submission" date="2016-08" db="EMBL/GenBank/DDBJ databases">
        <title>Sequencing, Assembly and Comparative Genomics of S. aureofaciens ATCC 10762.</title>
        <authorList>
            <person name="Gradnigo J.S."/>
            <person name="Johnson N."/>
            <person name="Somerville G.A."/>
        </authorList>
    </citation>
    <scope>NUCLEOTIDE SEQUENCE [LARGE SCALE GENOMIC DNA]</scope>
    <source>
        <strain evidence="1">ATCC 10762</strain>
    </source>
</reference>
<dbReference type="EMBL" id="JPRF03000097">
    <property type="protein sequence ID" value="OEV32419.1"/>
    <property type="molecule type" value="Genomic_DNA"/>
</dbReference>
<dbReference type="InterPro" id="IPR036390">
    <property type="entry name" value="WH_DNA-bd_sf"/>
</dbReference>
<dbReference type="RefSeq" id="WP_030291181.1">
    <property type="nucleotide sequence ID" value="NZ_JBEXMP010000066.1"/>
</dbReference>
<evidence type="ECO:0008006" key="3">
    <source>
        <dbReference type="Google" id="ProtNLM"/>
    </source>
</evidence>
<accession>A0A1E7MVF7</accession>
<dbReference type="Gene3D" id="1.10.10.10">
    <property type="entry name" value="Winged helix-like DNA-binding domain superfamily/Winged helix DNA-binding domain"/>
    <property type="match status" value="1"/>
</dbReference>